<reference evidence="2 3" key="1">
    <citation type="journal article" date="2019" name="New Phytol.">
        <title>Comparative genomics reveals unique wood-decay strategies and fruiting body development in the Schizophyllaceae.</title>
        <authorList>
            <person name="Almasi E."/>
            <person name="Sahu N."/>
            <person name="Krizsan K."/>
            <person name="Balint B."/>
            <person name="Kovacs G.M."/>
            <person name="Kiss B."/>
            <person name="Cseklye J."/>
            <person name="Drula E."/>
            <person name="Henrissat B."/>
            <person name="Nagy I."/>
            <person name="Chovatia M."/>
            <person name="Adam C."/>
            <person name="LaButti K."/>
            <person name="Lipzen A."/>
            <person name="Riley R."/>
            <person name="Grigoriev I.V."/>
            <person name="Nagy L.G."/>
        </authorList>
    </citation>
    <scope>NUCLEOTIDE SEQUENCE [LARGE SCALE GENOMIC DNA]</scope>
    <source>
        <strain evidence="2 3">NL-1724</strain>
    </source>
</reference>
<sequence length="157" mass="17523">MDRPRLSKANQWTRRIKNLCGRRHGLQEGTAPSSMMLPEDESRSWKGVDCYDHKHYVIEPKPLSPPLPDEGEGTPLRSLPDLKQRNDENALINRLPNELLSLIFLRCLPATSALAGGMSPSIFPPSGGVWLLGLAKHDDMARRIWDPSASNARGFSK</sequence>
<gene>
    <name evidence="2" type="ORF">BD626DRAFT_571606</name>
</gene>
<comment type="caution">
    <text evidence="2">The sequence shown here is derived from an EMBL/GenBank/DDBJ whole genome shotgun (WGS) entry which is preliminary data.</text>
</comment>
<evidence type="ECO:0000256" key="1">
    <source>
        <dbReference type="SAM" id="MobiDB-lite"/>
    </source>
</evidence>
<dbReference type="Proteomes" id="UP000320762">
    <property type="component" value="Unassembled WGS sequence"/>
</dbReference>
<evidence type="ECO:0000313" key="3">
    <source>
        <dbReference type="Proteomes" id="UP000320762"/>
    </source>
</evidence>
<keyword evidence="3" id="KW-1185">Reference proteome</keyword>
<dbReference type="EMBL" id="VDMD01000021">
    <property type="protein sequence ID" value="TRM60536.1"/>
    <property type="molecule type" value="Genomic_DNA"/>
</dbReference>
<organism evidence="2 3">
    <name type="scientific">Schizophyllum amplum</name>
    <dbReference type="NCBI Taxonomy" id="97359"/>
    <lineage>
        <taxon>Eukaryota</taxon>
        <taxon>Fungi</taxon>
        <taxon>Dikarya</taxon>
        <taxon>Basidiomycota</taxon>
        <taxon>Agaricomycotina</taxon>
        <taxon>Agaricomycetes</taxon>
        <taxon>Agaricomycetidae</taxon>
        <taxon>Agaricales</taxon>
        <taxon>Schizophyllaceae</taxon>
        <taxon>Schizophyllum</taxon>
    </lineage>
</organism>
<proteinExistence type="predicted"/>
<feature type="region of interest" description="Disordered" evidence="1">
    <location>
        <begin position="60"/>
        <end position="85"/>
    </location>
</feature>
<name>A0A550C747_9AGAR</name>
<protein>
    <submittedName>
        <fullName evidence="2">Uncharacterized protein</fullName>
    </submittedName>
</protein>
<dbReference type="AlphaFoldDB" id="A0A550C747"/>
<evidence type="ECO:0000313" key="2">
    <source>
        <dbReference type="EMBL" id="TRM60536.1"/>
    </source>
</evidence>
<accession>A0A550C747</accession>